<accession>A0ACB9S0G3</accession>
<evidence type="ECO:0000313" key="2">
    <source>
        <dbReference type="Proteomes" id="UP001057402"/>
    </source>
</evidence>
<comment type="caution">
    <text evidence="1">The sequence shown here is derived from an EMBL/GenBank/DDBJ whole genome shotgun (WGS) entry which is preliminary data.</text>
</comment>
<sequence>MNTRRPQPSKSAAAVDDEVNQLLQAAQDELLLNLSVGSHNVSNSDLDPDLARRFLALKSRPSASSVPVPAPAPALTTPQQTRSSATSSGRVQGQADDETKPILGDDLSARFAALRGSTSSGSPLVEPTSGVDRSLVDVEEDEDEEEEVEKLLRWAMDAARLDPSPPSDDDVDDVSSSDSDLDVGNENEKRNSSRKQK</sequence>
<keyword evidence="2" id="KW-1185">Reference proteome</keyword>
<evidence type="ECO:0000313" key="1">
    <source>
        <dbReference type="EMBL" id="KAI4384113.1"/>
    </source>
</evidence>
<proteinExistence type="predicted"/>
<organism evidence="1 2">
    <name type="scientific">Melastoma candidum</name>
    <dbReference type="NCBI Taxonomy" id="119954"/>
    <lineage>
        <taxon>Eukaryota</taxon>
        <taxon>Viridiplantae</taxon>
        <taxon>Streptophyta</taxon>
        <taxon>Embryophyta</taxon>
        <taxon>Tracheophyta</taxon>
        <taxon>Spermatophyta</taxon>
        <taxon>Magnoliopsida</taxon>
        <taxon>eudicotyledons</taxon>
        <taxon>Gunneridae</taxon>
        <taxon>Pentapetalae</taxon>
        <taxon>rosids</taxon>
        <taxon>malvids</taxon>
        <taxon>Myrtales</taxon>
        <taxon>Melastomataceae</taxon>
        <taxon>Melastomatoideae</taxon>
        <taxon>Melastomateae</taxon>
        <taxon>Melastoma</taxon>
    </lineage>
</organism>
<protein>
    <submittedName>
        <fullName evidence="1">Uncharacterized protein</fullName>
    </submittedName>
</protein>
<gene>
    <name evidence="1" type="ORF">MLD38_009880</name>
</gene>
<dbReference type="Proteomes" id="UP001057402">
    <property type="component" value="Chromosome 3"/>
</dbReference>
<name>A0ACB9S0G3_9MYRT</name>
<dbReference type="EMBL" id="CM042882">
    <property type="protein sequence ID" value="KAI4384113.1"/>
    <property type="molecule type" value="Genomic_DNA"/>
</dbReference>
<reference evidence="2" key="1">
    <citation type="journal article" date="2023" name="Front. Plant Sci.">
        <title>Chromosomal-level genome assembly of Melastoma candidum provides insights into trichome evolution.</title>
        <authorList>
            <person name="Zhong Y."/>
            <person name="Wu W."/>
            <person name="Sun C."/>
            <person name="Zou P."/>
            <person name="Liu Y."/>
            <person name="Dai S."/>
            <person name="Zhou R."/>
        </authorList>
    </citation>
    <scope>NUCLEOTIDE SEQUENCE [LARGE SCALE GENOMIC DNA]</scope>
</reference>